<evidence type="ECO:0000313" key="3">
    <source>
        <dbReference type="Proteomes" id="UP000732377"/>
    </source>
</evidence>
<protein>
    <submittedName>
        <fullName evidence="2">Uncharacterized protein</fullName>
    </submittedName>
</protein>
<dbReference type="AlphaFoldDB" id="A0A953LJ90"/>
<evidence type="ECO:0000313" key="2">
    <source>
        <dbReference type="EMBL" id="MBY6278046.1"/>
    </source>
</evidence>
<sequence>MGEKVRKALFQGWSRLVQEERGAQTLEYLALALLIVAILGVSASFAQGGSGVGDALADWFKAAIEKLKP</sequence>
<keyword evidence="1" id="KW-1133">Transmembrane helix</keyword>
<keyword evidence="1" id="KW-0812">Transmembrane</keyword>
<feature type="transmembrane region" description="Helical" evidence="1">
    <location>
        <begin position="28"/>
        <end position="46"/>
    </location>
</feature>
<gene>
    <name evidence="2" type="ORF">CWE10_18065</name>
</gene>
<dbReference type="Proteomes" id="UP000732377">
    <property type="component" value="Unassembled WGS sequence"/>
</dbReference>
<keyword evidence="1" id="KW-0472">Membrane</keyword>
<proteinExistence type="predicted"/>
<evidence type="ECO:0000256" key="1">
    <source>
        <dbReference type="SAM" id="Phobius"/>
    </source>
</evidence>
<dbReference type="EMBL" id="PIUK01000321">
    <property type="protein sequence ID" value="MBY6278046.1"/>
    <property type="molecule type" value="Genomic_DNA"/>
</dbReference>
<comment type="caution">
    <text evidence="2">The sequence shown here is derived from an EMBL/GenBank/DDBJ whole genome shotgun (WGS) entry which is preliminary data.</text>
</comment>
<accession>A0A953LJ90</accession>
<reference evidence="2" key="1">
    <citation type="submission" date="2017-11" db="EMBL/GenBank/DDBJ databases">
        <title>Three new genomes from thermophilic consortium.</title>
        <authorList>
            <person name="Quaggio R."/>
            <person name="Amgarten D."/>
            <person name="Setubal J.C."/>
        </authorList>
    </citation>
    <scope>NUCLEOTIDE SEQUENCE</scope>
    <source>
        <strain evidence="2">ZCTH01-B2</strain>
    </source>
</reference>
<dbReference type="RefSeq" id="WP_273381487.1">
    <property type="nucleotide sequence ID" value="NZ_PIUK01000321.1"/>
</dbReference>
<name>A0A953LJ90_SYMTR</name>
<organism evidence="2 3">
    <name type="scientific">Symbiobacterium thermophilum</name>
    <dbReference type="NCBI Taxonomy" id="2734"/>
    <lineage>
        <taxon>Bacteria</taxon>
        <taxon>Bacillati</taxon>
        <taxon>Bacillota</taxon>
        <taxon>Clostridia</taxon>
        <taxon>Eubacteriales</taxon>
        <taxon>Symbiobacteriaceae</taxon>
        <taxon>Symbiobacterium</taxon>
    </lineage>
</organism>